<dbReference type="AlphaFoldDB" id="N4WBQ1"/>
<evidence type="ECO:0000313" key="2">
    <source>
        <dbReference type="Proteomes" id="UP000012283"/>
    </source>
</evidence>
<keyword evidence="2" id="KW-1185">Reference proteome</keyword>
<accession>N4WBQ1</accession>
<sequence length="63" mass="7305">MSDQLNHIKTSDLLHELETRSGVEKVTAGLYSNYQLKRKYHKNRDPIEADVVLIVRDLCHLEA</sequence>
<comment type="caution">
    <text evidence="1">The sequence shown here is derived from an EMBL/GenBank/DDBJ whole genome shotgun (WGS) entry which is preliminary data.</text>
</comment>
<gene>
    <name evidence="1" type="ORF">J416_09309</name>
</gene>
<proteinExistence type="predicted"/>
<organism evidence="1 2">
    <name type="scientific">Gracilibacillus halophilus YIM-C55.5</name>
    <dbReference type="NCBI Taxonomy" id="1308866"/>
    <lineage>
        <taxon>Bacteria</taxon>
        <taxon>Bacillati</taxon>
        <taxon>Bacillota</taxon>
        <taxon>Bacilli</taxon>
        <taxon>Bacillales</taxon>
        <taxon>Bacillaceae</taxon>
        <taxon>Gracilibacillus</taxon>
    </lineage>
</organism>
<evidence type="ECO:0000313" key="1">
    <source>
        <dbReference type="EMBL" id="ENH96684.1"/>
    </source>
</evidence>
<dbReference type="OrthoDB" id="9989857at2"/>
<name>N4WBQ1_9BACI</name>
<protein>
    <submittedName>
        <fullName evidence="1">Uncharacterized protein</fullName>
    </submittedName>
</protein>
<reference evidence="1 2" key="1">
    <citation type="submission" date="2013-03" db="EMBL/GenBank/DDBJ databases">
        <title>Draft genome sequence of Gracibacillus halophilus YIM-C55.5, a moderately halophilic and thermophilic organism from the Xiaochaidamu salt lake.</title>
        <authorList>
            <person name="Sugumar T."/>
            <person name="Polireddy D.R."/>
            <person name="Antony A."/>
            <person name="Madhava Y.R."/>
            <person name="Sivakumar N."/>
        </authorList>
    </citation>
    <scope>NUCLEOTIDE SEQUENCE [LARGE SCALE GENOMIC DNA]</scope>
    <source>
        <strain evidence="1 2">YIM-C55.5</strain>
    </source>
</reference>
<dbReference type="EMBL" id="APML01000033">
    <property type="protein sequence ID" value="ENH96684.1"/>
    <property type="molecule type" value="Genomic_DNA"/>
</dbReference>
<dbReference type="RefSeq" id="WP_003468924.1">
    <property type="nucleotide sequence ID" value="NZ_APML01000033.1"/>
</dbReference>
<dbReference type="Proteomes" id="UP000012283">
    <property type="component" value="Unassembled WGS sequence"/>
</dbReference>
<dbReference type="PATRIC" id="fig|1308866.3.peg.1882"/>